<comment type="similarity">
    <text evidence="6 7">Belongs to the TRAFAC class myosin-kinesin ATPase superfamily. Kinesin family.</text>
</comment>
<evidence type="ECO:0000256" key="4">
    <source>
        <dbReference type="ARBA" id="ARBA00023054"/>
    </source>
</evidence>
<dbReference type="PROSITE" id="PS00411">
    <property type="entry name" value="KINESIN_MOTOR_1"/>
    <property type="match status" value="1"/>
</dbReference>
<dbReference type="RefSeq" id="XP_009525031.1">
    <property type="nucleotide sequence ID" value="XM_009526736.1"/>
</dbReference>
<keyword evidence="3 6" id="KW-0067">ATP-binding</keyword>
<dbReference type="InterPro" id="IPR027640">
    <property type="entry name" value="Kinesin-like_fam"/>
</dbReference>
<reference evidence="10 11" key="1">
    <citation type="journal article" date="2006" name="Science">
        <title>Phytophthora genome sequences uncover evolutionary origins and mechanisms of pathogenesis.</title>
        <authorList>
            <person name="Tyler B.M."/>
            <person name="Tripathy S."/>
            <person name="Zhang X."/>
            <person name="Dehal P."/>
            <person name="Jiang R.H."/>
            <person name="Aerts A."/>
            <person name="Arredondo F.D."/>
            <person name="Baxter L."/>
            <person name="Bensasson D."/>
            <person name="Beynon J.L."/>
            <person name="Chapman J."/>
            <person name="Damasceno C.M."/>
            <person name="Dorrance A.E."/>
            <person name="Dou D."/>
            <person name="Dickerman A.W."/>
            <person name="Dubchak I.L."/>
            <person name="Garbelotto M."/>
            <person name="Gijzen M."/>
            <person name="Gordon S.G."/>
            <person name="Govers F."/>
            <person name="Grunwald N.J."/>
            <person name="Huang W."/>
            <person name="Ivors K.L."/>
            <person name="Jones R.W."/>
            <person name="Kamoun S."/>
            <person name="Krampis K."/>
            <person name="Lamour K.H."/>
            <person name="Lee M.K."/>
            <person name="McDonald W.H."/>
            <person name="Medina M."/>
            <person name="Meijer H.J."/>
            <person name="Nordberg E.K."/>
            <person name="Maclean D.J."/>
            <person name="Ospina-Giraldo M.D."/>
            <person name="Morris P.F."/>
            <person name="Phuntumart V."/>
            <person name="Putnam N.H."/>
            <person name="Rash S."/>
            <person name="Rose J.K."/>
            <person name="Sakihama Y."/>
            <person name="Salamov A.A."/>
            <person name="Savidor A."/>
            <person name="Scheuring C.F."/>
            <person name="Smith B.M."/>
            <person name="Sobral B.W."/>
            <person name="Terry A."/>
            <person name="Torto-Alalibo T.A."/>
            <person name="Win J."/>
            <person name="Xu Z."/>
            <person name="Zhang H."/>
            <person name="Grigoriev I.V."/>
            <person name="Rokhsar D.S."/>
            <person name="Boore J.L."/>
        </authorList>
    </citation>
    <scope>NUCLEOTIDE SEQUENCE [LARGE SCALE GENOMIC DNA]</scope>
    <source>
        <strain evidence="10 11">P6497</strain>
    </source>
</reference>
<dbReference type="EMBL" id="JH159153">
    <property type="protein sequence ID" value="EGZ22314.1"/>
    <property type="molecule type" value="Genomic_DNA"/>
</dbReference>
<evidence type="ECO:0000256" key="5">
    <source>
        <dbReference type="ARBA" id="ARBA00023175"/>
    </source>
</evidence>
<feature type="region of interest" description="Disordered" evidence="8">
    <location>
        <begin position="705"/>
        <end position="740"/>
    </location>
</feature>
<dbReference type="STRING" id="1094619.G4Z4Y5"/>
<dbReference type="InParanoid" id="G4Z4Y5"/>
<feature type="region of interest" description="Disordered" evidence="8">
    <location>
        <begin position="489"/>
        <end position="650"/>
    </location>
</feature>
<evidence type="ECO:0000313" key="11">
    <source>
        <dbReference type="Proteomes" id="UP000002640"/>
    </source>
</evidence>
<feature type="region of interest" description="Disordered" evidence="8">
    <location>
        <begin position="276"/>
        <end position="297"/>
    </location>
</feature>
<dbReference type="SMR" id="G4Z4Y5"/>
<feature type="compositionally biased region" description="Gly residues" evidence="8">
    <location>
        <begin position="489"/>
        <end position="502"/>
    </location>
</feature>
<feature type="compositionally biased region" description="Acidic residues" evidence="8">
    <location>
        <begin position="616"/>
        <end position="626"/>
    </location>
</feature>
<keyword evidence="2 6" id="KW-0547">Nucleotide-binding</keyword>
<dbReference type="InterPro" id="IPR019821">
    <property type="entry name" value="Kinesin_motor_CS"/>
</dbReference>
<feature type="domain" description="Kinesin motor" evidence="9">
    <location>
        <begin position="5"/>
        <end position="383"/>
    </location>
</feature>
<feature type="compositionally biased region" description="Gly residues" evidence="8">
    <location>
        <begin position="578"/>
        <end position="590"/>
    </location>
</feature>
<dbReference type="Gene3D" id="3.40.850.10">
    <property type="entry name" value="Kinesin motor domain"/>
    <property type="match status" value="1"/>
</dbReference>
<dbReference type="GeneID" id="20643682"/>
<dbReference type="PROSITE" id="PS50067">
    <property type="entry name" value="KINESIN_MOTOR_2"/>
    <property type="match status" value="1"/>
</dbReference>
<dbReference type="InterPro" id="IPR001752">
    <property type="entry name" value="Kinesin_motor_dom"/>
</dbReference>
<keyword evidence="1 7" id="KW-0493">Microtubule</keyword>
<evidence type="ECO:0000256" key="6">
    <source>
        <dbReference type="PROSITE-ProRule" id="PRU00283"/>
    </source>
</evidence>
<dbReference type="GO" id="GO:0003777">
    <property type="term" value="F:microtubule motor activity"/>
    <property type="evidence" value="ECO:0007669"/>
    <property type="project" value="InterPro"/>
</dbReference>
<keyword evidence="5 6" id="KW-0505">Motor protein</keyword>
<evidence type="ECO:0000256" key="3">
    <source>
        <dbReference type="ARBA" id="ARBA00022840"/>
    </source>
</evidence>
<accession>G4Z4Y5</accession>
<dbReference type="SUPFAM" id="SSF52540">
    <property type="entry name" value="P-loop containing nucleoside triphosphate hydrolases"/>
    <property type="match status" value="1"/>
</dbReference>
<evidence type="ECO:0000256" key="8">
    <source>
        <dbReference type="SAM" id="MobiDB-lite"/>
    </source>
</evidence>
<feature type="compositionally biased region" description="Low complexity" evidence="8">
    <location>
        <begin position="503"/>
        <end position="525"/>
    </location>
</feature>
<evidence type="ECO:0000256" key="7">
    <source>
        <dbReference type="RuleBase" id="RU000394"/>
    </source>
</evidence>
<name>G4Z4Y5_PHYSP</name>
<dbReference type="FunFam" id="3.40.850.10:FF:000119">
    <property type="entry name" value="Kinesin-like protein"/>
    <property type="match status" value="1"/>
</dbReference>
<dbReference type="OMA" id="LMFACIW"/>
<evidence type="ECO:0000313" key="10">
    <source>
        <dbReference type="EMBL" id="EGZ22314.1"/>
    </source>
</evidence>
<keyword evidence="4" id="KW-0175">Coiled coil</keyword>
<organism evidence="10 11">
    <name type="scientific">Phytophthora sojae (strain P6497)</name>
    <name type="common">Soybean stem and root rot agent</name>
    <name type="synonym">Phytophthora megasperma f. sp. glycines</name>
    <dbReference type="NCBI Taxonomy" id="1094619"/>
    <lineage>
        <taxon>Eukaryota</taxon>
        <taxon>Sar</taxon>
        <taxon>Stramenopiles</taxon>
        <taxon>Oomycota</taxon>
        <taxon>Peronosporomycetes</taxon>
        <taxon>Peronosporales</taxon>
        <taxon>Peronosporaceae</taxon>
        <taxon>Phytophthora</taxon>
    </lineage>
</organism>
<dbReference type="Proteomes" id="UP000002640">
    <property type="component" value="Unassembled WGS sequence"/>
</dbReference>
<evidence type="ECO:0000256" key="1">
    <source>
        <dbReference type="ARBA" id="ARBA00022701"/>
    </source>
</evidence>
<evidence type="ECO:0000256" key="2">
    <source>
        <dbReference type="ARBA" id="ARBA00022741"/>
    </source>
</evidence>
<dbReference type="InterPro" id="IPR027417">
    <property type="entry name" value="P-loop_NTPase"/>
</dbReference>
<evidence type="ECO:0000259" key="9">
    <source>
        <dbReference type="PROSITE" id="PS50067"/>
    </source>
</evidence>
<sequence length="875" mass="95545">MGRNGVKVIIRTRPTASFATHQLQIDPDDSTITVYSGAAALAAASGGASPPKTDGGPSNRKDCWQFKFHQVLHNAGQDRVYEAIARDIVHGAVVDGVNGTILAYGQTGAGKSFTMIGDTRNYQHRGIAPRAIAQLYEEVESRIELQYTIRVSYMEIYNDRIYDLLEGQQGGDRTNGNGGAGGGNGELVVVEDARGTYVRGLTQVEVRSEQEALDQLFNGELQRTVAEHQLNKRSNRSHCVLTFHIAQKSRAGGTERVTLSKLHLVDLAGSERLKKTLDGEQAGAGSPTKTSSSSSKAGSALSTIKKESMYINQSLSFLEQCIVALGSKEQRHIPYRQTKLTNVLKDSLGGNSNTLMFACIWGEGRHLEETISTLKLAQRMVRVQNEVATIVETDPALLLRKYERQIRELKHELVMHDALVERTAVVYDEHTPEQKHQLMQMVRRYIDAPTQEMEDEALRLTSVNEIRELFRQFKLLFKSSGLDSMGGGASGMNGVGSHGGAGSANNSTRSASAGSSASRTQTSAGSRDDPRMHATHGPNGEELVGEEEPGAVGFPLGLVPGAARPSTMDTSKNKNYRGAGGAADGPGGTSPIGNGQRSPAASRSPSGAELPGVPDNNEDDRGDDEGGLYSTSKAGGRSGEGAMLSQDAETRAKNDAFQFYRSAGPGRKLHQNLQDEKDKLFDAKQRVKQVTRRVNAAKAQIDAVRAQLEDKRNQRGTNDGAAGNRKSGAKQMPQERDEVVDEEEFILMTAEREAKRDYRSLFGDLKDAKSELEFSLRSVELLRRRLVREFEDWYEEEGHAHALSKTSDGAGFDALARSTFSKDDKLDDGEKFDQMEVDRVRAQDPDSLAFFQAQKKMRQQLAGSIVPASQRKAKR</sequence>
<dbReference type="AlphaFoldDB" id="G4Z4Y5"/>
<feature type="compositionally biased region" description="Low complexity" evidence="8">
    <location>
        <begin position="283"/>
        <end position="297"/>
    </location>
</feature>
<dbReference type="InterPro" id="IPR056524">
    <property type="entry name" value="KIF6/9_C"/>
</dbReference>
<gene>
    <name evidence="10" type="ORF">PHYSODRAFT_314064</name>
</gene>
<dbReference type="InterPro" id="IPR036961">
    <property type="entry name" value="Kinesin_motor_dom_sf"/>
</dbReference>
<dbReference type="GO" id="GO:0005524">
    <property type="term" value="F:ATP binding"/>
    <property type="evidence" value="ECO:0007669"/>
    <property type="project" value="UniProtKB-UniRule"/>
</dbReference>
<dbReference type="GO" id="GO:0008017">
    <property type="term" value="F:microtubule binding"/>
    <property type="evidence" value="ECO:0007669"/>
    <property type="project" value="InterPro"/>
</dbReference>
<dbReference type="SMART" id="SM00129">
    <property type="entry name" value="KISc"/>
    <property type="match status" value="1"/>
</dbReference>
<dbReference type="PANTHER" id="PTHR47968:SF36">
    <property type="entry name" value="KINESIN HEAVY CHAIN ISOFORM X1"/>
    <property type="match status" value="1"/>
</dbReference>
<dbReference type="KEGG" id="psoj:PHYSODRAFT_314064"/>
<dbReference type="Pfam" id="PF23735">
    <property type="entry name" value="KIF9"/>
    <property type="match status" value="1"/>
</dbReference>
<dbReference type="GO" id="GO:0005874">
    <property type="term" value="C:microtubule"/>
    <property type="evidence" value="ECO:0007669"/>
    <property type="project" value="UniProtKB-KW"/>
</dbReference>
<proteinExistence type="inferred from homology"/>
<dbReference type="PANTHER" id="PTHR47968">
    <property type="entry name" value="CENTROMERE PROTEIN E"/>
    <property type="match status" value="1"/>
</dbReference>
<feature type="compositionally biased region" description="Low complexity" evidence="8">
    <location>
        <begin position="597"/>
        <end position="606"/>
    </location>
</feature>
<keyword evidence="11" id="KW-1185">Reference proteome</keyword>
<protein>
    <recommendedName>
        <fullName evidence="7">Kinesin-like protein</fullName>
    </recommendedName>
</protein>
<dbReference type="GO" id="GO:0007018">
    <property type="term" value="P:microtubule-based movement"/>
    <property type="evidence" value="ECO:0007669"/>
    <property type="project" value="InterPro"/>
</dbReference>
<feature type="binding site" evidence="6">
    <location>
        <begin position="105"/>
        <end position="112"/>
    </location>
    <ligand>
        <name>ATP</name>
        <dbReference type="ChEBI" id="CHEBI:30616"/>
    </ligand>
</feature>
<dbReference type="Pfam" id="PF00225">
    <property type="entry name" value="Kinesin"/>
    <property type="match status" value="1"/>
</dbReference>
<dbReference type="PRINTS" id="PR00380">
    <property type="entry name" value="KINESINHEAVY"/>
</dbReference>